<sequence>MVPFLDKSKNVTTDNFFTSLTLVEKLKQMYRASLFSTSCYKYNDSSLTVYRWQHITQLAKISSNSFLNRNEYELKAIFDSLAEIKNKFAVIKQVYFEIKSDDDFNEVKPLLSKIDEDIQEFQGNIHNNKASQALLLQEEKFFYTQQVSALPFGNAKRLSLSLFLALAVAFRVSNRMHVGFMCSPSDSSPSDAQT</sequence>
<gene>
    <name evidence="1" type="ORF">NPIL_164741</name>
</gene>
<dbReference type="OrthoDB" id="10600477at2759"/>
<organism evidence="1 2">
    <name type="scientific">Nephila pilipes</name>
    <name type="common">Giant wood spider</name>
    <name type="synonym">Nephila maculata</name>
    <dbReference type="NCBI Taxonomy" id="299642"/>
    <lineage>
        <taxon>Eukaryota</taxon>
        <taxon>Metazoa</taxon>
        <taxon>Ecdysozoa</taxon>
        <taxon>Arthropoda</taxon>
        <taxon>Chelicerata</taxon>
        <taxon>Arachnida</taxon>
        <taxon>Araneae</taxon>
        <taxon>Araneomorphae</taxon>
        <taxon>Entelegynae</taxon>
        <taxon>Araneoidea</taxon>
        <taxon>Nephilidae</taxon>
        <taxon>Nephila</taxon>
    </lineage>
</organism>
<dbReference type="AlphaFoldDB" id="A0A8X6NRU0"/>
<proteinExistence type="predicted"/>
<dbReference type="EMBL" id="BMAW01060795">
    <property type="protein sequence ID" value="GFT28027.1"/>
    <property type="molecule type" value="Genomic_DNA"/>
</dbReference>
<evidence type="ECO:0000313" key="2">
    <source>
        <dbReference type="Proteomes" id="UP000887013"/>
    </source>
</evidence>
<dbReference type="Proteomes" id="UP000887013">
    <property type="component" value="Unassembled WGS sequence"/>
</dbReference>
<accession>A0A8X6NRU0</accession>
<reference evidence="1" key="1">
    <citation type="submission" date="2020-08" db="EMBL/GenBank/DDBJ databases">
        <title>Multicomponent nature underlies the extraordinary mechanical properties of spider dragline silk.</title>
        <authorList>
            <person name="Kono N."/>
            <person name="Nakamura H."/>
            <person name="Mori M."/>
            <person name="Yoshida Y."/>
            <person name="Ohtoshi R."/>
            <person name="Malay A.D."/>
            <person name="Moran D.A.P."/>
            <person name="Tomita M."/>
            <person name="Numata K."/>
            <person name="Arakawa K."/>
        </authorList>
    </citation>
    <scope>NUCLEOTIDE SEQUENCE</scope>
</reference>
<comment type="caution">
    <text evidence="1">The sequence shown here is derived from an EMBL/GenBank/DDBJ whole genome shotgun (WGS) entry which is preliminary data.</text>
</comment>
<evidence type="ECO:0008006" key="3">
    <source>
        <dbReference type="Google" id="ProtNLM"/>
    </source>
</evidence>
<protein>
    <recommendedName>
        <fullName evidence="3">PiggyBac transposable element-derived protein domain-containing protein</fullName>
    </recommendedName>
</protein>
<keyword evidence="2" id="KW-1185">Reference proteome</keyword>
<evidence type="ECO:0000313" key="1">
    <source>
        <dbReference type="EMBL" id="GFT28027.1"/>
    </source>
</evidence>
<name>A0A8X6NRU0_NEPPI</name>